<sequence>MSESLMRVRINAAVRMIPPSELVGDRWIAENLLEKRRHRLRPPAAAALAAAFRPRTPDDLAAHLADADPLHRPAAYWSGLIEVLCDRALVVEESRAELDPRLAWLTGLRRSWSRHGWGEAAEYHALAYDYPCVDYSEAAGTYFDHDRMRAYQAVEPDLDRHKLDYLERPELPLPAPAEGMTPGTVRTVWGGERLDGRADFAALSRILSLSFGATGERVPITDAAPLLRRSSPSGGGRNPSEGYLIVRDVPGVEPGRYHVTMRPFGLRLLDDGGPLGDEDLRRIFPQTVRRFPGVRALVVITSLFERNMYRYREPRTFRTVHMDAGHIASTVQLSARAMGLRAAVFDRDAAADVEESLGLHGLREGYLLTVAISDGEPGPVTAPVTAR</sequence>
<dbReference type="InterPro" id="IPR000415">
    <property type="entry name" value="Nitroreductase-like"/>
</dbReference>
<evidence type="ECO:0000313" key="1">
    <source>
        <dbReference type="EMBL" id="GAA1651816.1"/>
    </source>
</evidence>
<gene>
    <name evidence="1" type="ORF">GCM10009733_056170</name>
</gene>
<organism evidence="1 2">
    <name type="scientific">Nonomuraea maheshkhaliensis</name>
    <dbReference type="NCBI Taxonomy" id="419590"/>
    <lineage>
        <taxon>Bacteria</taxon>
        <taxon>Bacillati</taxon>
        <taxon>Actinomycetota</taxon>
        <taxon>Actinomycetes</taxon>
        <taxon>Streptosporangiales</taxon>
        <taxon>Streptosporangiaceae</taxon>
        <taxon>Nonomuraea</taxon>
    </lineage>
</organism>
<dbReference type="EMBL" id="BAAAMU010000045">
    <property type="protein sequence ID" value="GAA1651816.1"/>
    <property type="molecule type" value="Genomic_DNA"/>
</dbReference>
<proteinExistence type="predicted"/>
<accession>A0ABN2FMA5</accession>
<protein>
    <recommendedName>
        <fullName evidence="3">SagB/ThcOx family dehydrogenase</fullName>
    </recommendedName>
</protein>
<dbReference type="Gene3D" id="3.40.109.10">
    <property type="entry name" value="NADH Oxidase"/>
    <property type="match status" value="1"/>
</dbReference>
<dbReference type="SUPFAM" id="SSF55469">
    <property type="entry name" value="FMN-dependent nitroreductase-like"/>
    <property type="match status" value="1"/>
</dbReference>
<name>A0ABN2FMA5_9ACTN</name>
<comment type="caution">
    <text evidence="1">The sequence shown here is derived from an EMBL/GenBank/DDBJ whole genome shotgun (WGS) entry which is preliminary data.</text>
</comment>
<dbReference type="CDD" id="cd02142">
    <property type="entry name" value="McbC_SagB-like_oxidoreductase"/>
    <property type="match status" value="1"/>
</dbReference>
<reference evidence="1 2" key="1">
    <citation type="journal article" date="2019" name="Int. J. Syst. Evol. Microbiol.">
        <title>The Global Catalogue of Microorganisms (GCM) 10K type strain sequencing project: providing services to taxonomists for standard genome sequencing and annotation.</title>
        <authorList>
            <consortium name="The Broad Institute Genomics Platform"/>
            <consortium name="The Broad Institute Genome Sequencing Center for Infectious Disease"/>
            <person name="Wu L."/>
            <person name="Ma J."/>
        </authorList>
    </citation>
    <scope>NUCLEOTIDE SEQUENCE [LARGE SCALE GENOMIC DNA]</scope>
    <source>
        <strain evidence="1 2">JCM 13929</strain>
    </source>
</reference>
<dbReference type="PANTHER" id="PTHR43745:SF2">
    <property type="entry name" value="NITROREDUCTASE MJ1384-RELATED"/>
    <property type="match status" value="1"/>
</dbReference>
<dbReference type="InterPro" id="IPR052544">
    <property type="entry name" value="Bacteriocin_Proc_Enz"/>
</dbReference>
<evidence type="ECO:0000313" key="2">
    <source>
        <dbReference type="Proteomes" id="UP001500064"/>
    </source>
</evidence>
<evidence type="ECO:0008006" key="3">
    <source>
        <dbReference type="Google" id="ProtNLM"/>
    </source>
</evidence>
<dbReference type="Proteomes" id="UP001500064">
    <property type="component" value="Unassembled WGS sequence"/>
</dbReference>
<dbReference type="PANTHER" id="PTHR43745">
    <property type="entry name" value="NITROREDUCTASE MJ1384-RELATED"/>
    <property type="match status" value="1"/>
</dbReference>
<keyword evidence="2" id="KW-1185">Reference proteome</keyword>